<feature type="region of interest" description="Disordered" evidence="1">
    <location>
        <begin position="1"/>
        <end position="52"/>
    </location>
</feature>
<evidence type="ECO:0000256" key="1">
    <source>
        <dbReference type="SAM" id="MobiDB-lite"/>
    </source>
</evidence>
<dbReference type="AlphaFoldDB" id="A0A2S8BP74"/>
<feature type="compositionally biased region" description="Polar residues" evidence="1">
    <location>
        <begin position="40"/>
        <end position="52"/>
    </location>
</feature>
<gene>
    <name evidence="2" type="ORF">C1Y40_01314</name>
</gene>
<accession>A0A2S8BP74</accession>
<dbReference type="Proteomes" id="UP000238296">
    <property type="component" value="Unassembled WGS sequence"/>
</dbReference>
<feature type="compositionally biased region" description="Low complexity" evidence="1">
    <location>
        <begin position="18"/>
        <end position="28"/>
    </location>
</feature>
<proteinExistence type="predicted"/>
<dbReference type="EMBL" id="PPEA01000188">
    <property type="protein sequence ID" value="PQM48472.1"/>
    <property type="molecule type" value="Genomic_DNA"/>
</dbReference>
<sequence length="79" mass="8338">MPRPGLTGTSLANRDRTSLASSTAASRSSTRDPKPLRTAGRSSDSRSAVTTTCTPNEGPWLMIWFTCSMSTSLSSASAR</sequence>
<evidence type="ECO:0000313" key="3">
    <source>
        <dbReference type="Proteomes" id="UP000238296"/>
    </source>
</evidence>
<organism evidence="2 3">
    <name type="scientific">Mycobacterium talmoniae</name>
    <dbReference type="NCBI Taxonomy" id="1858794"/>
    <lineage>
        <taxon>Bacteria</taxon>
        <taxon>Bacillati</taxon>
        <taxon>Actinomycetota</taxon>
        <taxon>Actinomycetes</taxon>
        <taxon>Mycobacteriales</taxon>
        <taxon>Mycobacteriaceae</taxon>
        <taxon>Mycobacterium</taxon>
    </lineage>
</organism>
<evidence type="ECO:0000313" key="2">
    <source>
        <dbReference type="EMBL" id="PQM48472.1"/>
    </source>
</evidence>
<reference evidence="2 3" key="1">
    <citation type="journal article" date="2017" name="Int. J. Syst. Evol. Microbiol.">
        <title>Mycobacterium talmoniae sp. nov., a slowly growing mycobacterium isolated from human respiratory samples.</title>
        <authorList>
            <person name="Davidson R.M."/>
            <person name="DeGroote M.A."/>
            <person name="Marola J.L."/>
            <person name="Buss S."/>
            <person name="Jones V."/>
            <person name="McNeil M.R."/>
            <person name="Freifeld A.G."/>
            <person name="Elaine Epperson L."/>
            <person name="Hasan N.A."/>
            <person name="Jackson M."/>
            <person name="Iwen P.C."/>
            <person name="Salfinger M."/>
            <person name="Strong M."/>
        </authorList>
    </citation>
    <scope>NUCLEOTIDE SEQUENCE [LARGE SCALE GENOMIC DNA]</scope>
    <source>
        <strain evidence="2 3">ATCC BAA-2683</strain>
    </source>
</reference>
<name>A0A2S8BP74_9MYCO</name>
<comment type="caution">
    <text evidence="2">The sequence shown here is derived from an EMBL/GenBank/DDBJ whole genome shotgun (WGS) entry which is preliminary data.</text>
</comment>
<protein>
    <submittedName>
        <fullName evidence="2">Uncharacterized protein</fullName>
    </submittedName>
</protein>